<dbReference type="EMBL" id="UINC01169681">
    <property type="protein sequence ID" value="SVD73339.1"/>
    <property type="molecule type" value="Genomic_DNA"/>
</dbReference>
<name>A0A382XR68_9ZZZZ</name>
<sequence length="67" mass="7458">MKKLSLLIIMMATWMVASCGTTDGTKVGPELGYYENRKESKGGLIYSATSVWHCIVADKPWLDKDCD</sequence>
<protein>
    <submittedName>
        <fullName evidence="1">Uncharacterized protein</fullName>
    </submittedName>
</protein>
<evidence type="ECO:0000313" key="1">
    <source>
        <dbReference type="EMBL" id="SVD73339.1"/>
    </source>
</evidence>
<gene>
    <name evidence="1" type="ORF">METZ01_LOCUS426193</name>
</gene>
<proteinExistence type="predicted"/>
<dbReference type="PROSITE" id="PS51257">
    <property type="entry name" value="PROKAR_LIPOPROTEIN"/>
    <property type="match status" value="1"/>
</dbReference>
<accession>A0A382XR68</accession>
<reference evidence="1" key="1">
    <citation type="submission" date="2018-05" db="EMBL/GenBank/DDBJ databases">
        <authorList>
            <person name="Lanie J.A."/>
            <person name="Ng W.-L."/>
            <person name="Kazmierczak K.M."/>
            <person name="Andrzejewski T.M."/>
            <person name="Davidsen T.M."/>
            <person name="Wayne K.J."/>
            <person name="Tettelin H."/>
            <person name="Glass J.I."/>
            <person name="Rusch D."/>
            <person name="Podicherti R."/>
            <person name="Tsui H.-C.T."/>
            <person name="Winkler M.E."/>
        </authorList>
    </citation>
    <scope>NUCLEOTIDE SEQUENCE</scope>
</reference>
<dbReference type="AlphaFoldDB" id="A0A382XR68"/>
<organism evidence="1">
    <name type="scientific">marine metagenome</name>
    <dbReference type="NCBI Taxonomy" id="408172"/>
    <lineage>
        <taxon>unclassified sequences</taxon>
        <taxon>metagenomes</taxon>
        <taxon>ecological metagenomes</taxon>
    </lineage>
</organism>